<dbReference type="EMBL" id="JAFNEN010000128">
    <property type="protein sequence ID" value="KAG8193170.1"/>
    <property type="molecule type" value="Genomic_DNA"/>
</dbReference>
<evidence type="ECO:0000313" key="3">
    <source>
        <dbReference type="Proteomes" id="UP000827092"/>
    </source>
</evidence>
<keyword evidence="3" id="KW-1185">Reference proteome</keyword>
<feature type="region of interest" description="Disordered" evidence="1">
    <location>
        <begin position="75"/>
        <end position="101"/>
    </location>
</feature>
<organism evidence="2 3">
    <name type="scientific">Oedothorax gibbosus</name>
    <dbReference type="NCBI Taxonomy" id="931172"/>
    <lineage>
        <taxon>Eukaryota</taxon>
        <taxon>Metazoa</taxon>
        <taxon>Ecdysozoa</taxon>
        <taxon>Arthropoda</taxon>
        <taxon>Chelicerata</taxon>
        <taxon>Arachnida</taxon>
        <taxon>Araneae</taxon>
        <taxon>Araneomorphae</taxon>
        <taxon>Entelegynae</taxon>
        <taxon>Araneoidea</taxon>
        <taxon>Linyphiidae</taxon>
        <taxon>Erigoninae</taxon>
        <taxon>Oedothorax</taxon>
    </lineage>
</organism>
<feature type="compositionally biased region" description="Basic and acidic residues" evidence="1">
    <location>
        <begin position="91"/>
        <end position="101"/>
    </location>
</feature>
<comment type="caution">
    <text evidence="2">The sequence shown here is derived from an EMBL/GenBank/DDBJ whole genome shotgun (WGS) entry which is preliminary data.</text>
</comment>
<gene>
    <name evidence="2" type="ORF">JTE90_006996</name>
</gene>
<dbReference type="Proteomes" id="UP000827092">
    <property type="component" value="Unassembled WGS sequence"/>
</dbReference>
<name>A0AAV6V8U5_9ARAC</name>
<sequence length="101" mass="11565">MFSDRSPRSALEDARHRILQKAKIKTLMVTTDRSHCPHVRGLLDPLLRHHDHPFISSAGRGTRPESADFRILFRQQHGHAQPPDLRGFPPEAKDPEKDVCE</sequence>
<evidence type="ECO:0000256" key="1">
    <source>
        <dbReference type="SAM" id="MobiDB-lite"/>
    </source>
</evidence>
<reference evidence="2 3" key="1">
    <citation type="journal article" date="2022" name="Nat. Ecol. Evol.">
        <title>A masculinizing supergene underlies an exaggerated male reproductive morph in a spider.</title>
        <authorList>
            <person name="Hendrickx F."/>
            <person name="De Corte Z."/>
            <person name="Sonet G."/>
            <person name="Van Belleghem S.M."/>
            <person name="Kostlbacher S."/>
            <person name="Vangestel C."/>
        </authorList>
    </citation>
    <scope>NUCLEOTIDE SEQUENCE [LARGE SCALE GENOMIC DNA]</scope>
    <source>
        <strain evidence="2">W744_W776</strain>
    </source>
</reference>
<dbReference type="AlphaFoldDB" id="A0AAV6V8U5"/>
<accession>A0AAV6V8U5</accession>
<proteinExistence type="predicted"/>
<protein>
    <submittedName>
        <fullName evidence="2">Uncharacterized protein</fullName>
    </submittedName>
</protein>
<evidence type="ECO:0000313" key="2">
    <source>
        <dbReference type="EMBL" id="KAG8193170.1"/>
    </source>
</evidence>